<name>A0ABY6B585_9BURK</name>
<protein>
    <submittedName>
        <fullName evidence="2">DUF1800 domain-containing protein</fullName>
    </submittedName>
</protein>
<keyword evidence="3" id="KW-1185">Reference proteome</keyword>
<dbReference type="EMBL" id="CP104562">
    <property type="protein sequence ID" value="UXH80335.1"/>
    <property type="molecule type" value="Genomic_DNA"/>
</dbReference>
<organism evidence="2 3">
    <name type="scientific">Roseateles amylovorans</name>
    <dbReference type="NCBI Taxonomy" id="2978473"/>
    <lineage>
        <taxon>Bacteria</taxon>
        <taxon>Pseudomonadati</taxon>
        <taxon>Pseudomonadota</taxon>
        <taxon>Betaproteobacteria</taxon>
        <taxon>Burkholderiales</taxon>
        <taxon>Sphaerotilaceae</taxon>
        <taxon>Roseateles</taxon>
    </lineage>
</organism>
<dbReference type="PANTHER" id="PTHR43737">
    <property type="entry name" value="BLL7424 PROTEIN"/>
    <property type="match status" value="1"/>
</dbReference>
<dbReference type="RefSeq" id="WP_261760154.1">
    <property type="nucleotide sequence ID" value="NZ_CP104562.2"/>
</dbReference>
<evidence type="ECO:0000313" key="2">
    <source>
        <dbReference type="EMBL" id="UXH80335.1"/>
    </source>
</evidence>
<accession>A0ABY6B585</accession>
<proteinExistence type="predicted"/>
<dbReference type="Proteomes" id="UP001064933">
    <property type="component" value="Chromosome"/>
</dbReference>
<gene>
    <name evidence="2" type="ORF">N4261_10850</name>
</gene>
<feature type="region of interest" description="Disordered" evidence="1">
    <location>
        <begin position="71"/>
        <end position="110"/>
    </location>
</feature>
<dbReference type="Pfam" id="PF08811">
    <property type="entry name" value="DUF1800"/>
    <property type="match status" value="1"/>
</dbReference>
<dbReference type="InterPro" id="IPR014917">
    <property type="entry name" value="DUF1800"/>
</dbReference>
<reference evidence="2" key="1">
    <citation type="submission" date="2022-10" db="EMBL/GenBank/DDBJ databases">
        <title>Characterization and whole genome sequencing of a new Roseateles species, isolated from fresh water.</title>
        <authorList>
            <person name="Guliayeva D.Y."/>
            <person name="Akhremchuk A.E."/>
            <person name="Sikolenko M.A."/>
            <person name="Valentovich L.N."/>
            <person name="Sidarenka A.V."/>
        </authorList>
    </citation>
    <scope>NUCLEOTIDE SEQUENCE</scope>
    <source>
        <strain evidence="2">BIM B-1768</strain>
    </source>
</reference>
<evidence type="ECO:0000256" key="1">
    <source>
        <dbReference type="SAM" id="MobiDB-lite"/>
    </source>
</evidence>
<dbReference type="PANTHER" id="PTHR43737:SF1">
    <property type="entry name" value="DUF1501 DOMAIN-CONTAINING PROTEIN"/>
    <property type="match status" value="1"/>
</dbReference>
<evidence type="ECO:0000313" key="3">
    <source>
        <dbReference type="Proteomes" id="UP001064933"/>
    </source>
</evidence>
<sequence>MPWRPRQHPGCTDSLEEAMIDSPETMSEGLITATACSDGLEIPSERPGSQRLDAAALAALAVATLAGCGGGNGSGAEDKASPPKVGGEPGGGSSPPTVGQEPPRPVELVPRSDEDGVRFLLQAQFSASPEQVASVRAKGYRGWLQQEFDAPRSPPTYGGAIDSAVWGQLIGASDAVRMRLAFALSEVFVVSANGMTEPANQLMTGYWDLLVDGVTANFRTLLEDITLNPAMGAYLNTKGNLKEDANGRQPDENYAREVMQLFTIGLTALNPDGSPKLDADGKPMANYTQDDIVNLARVFTGYNFNSALADWPRRPMIVNEANHSKLEAKFLGVTVPANTPSAAALKIALDALYQHPNVGPFIGRKLIQRLTTSNPSKAYVQRVSEAFANNGAGVRGDMRAVFSAILLDPEARDASGLSNPTYGRLREPIVRVVQWARTFGLTSPQNKWELGDLTERIGQSPLRAPTVFNFFTPDHVPSNSGAAARGLVAPEFQIIDESTIPDYQSYMVSRVSSPLETGSPPPAYTEEMRVVLDAKALVRRLNLLLASGQISAETLSVMVRALEQSALTAESAEAGKLNRIYAAVLMIMSAPEYLIQK</sequence>